<dbReference type="Pfam" id="PF17753">
    <property type="entry name" value="Ig_mannosidase"/>
    <property type="match status" value="1"/>
</dbReference>
<feature type="domain" description="Glycoside hydrolase family 2 immunoglobulin-like beta-sandwich" evidence="13">
    <location>
        <begin position="207"/>
        <end position="309"/>
    </location>
</feature>
<feature type="domain" description="Beta-mannosidase-like galactose-binding" evidence="16">
    <location>
        <begin position="28"/>
        <end position="196"/>
    </location>
</feature>
<organism evidence="17 18">
    <name type="scientific">Caproicibacter fermentans</name>
    <dbReference type="NCBI Taxonomy" id="2576756"/>
    <lineage>
        <taxon>Bacteria</taxon>
        <taxon>Bacillati</taxon>
        <taxon>Bacillota</taxon>
        <taxon>Clostridia</taxon>
        <taxon>Eubacteriales</taxon>
        <taxon>Acutalibacteraceae</taxon>
        <taxon>Caproicibacter</taxon>
    </lineage>
</organism>
<keyword evidence="18" id="KW-1185">Reference proteome</keyword>
<dbReference type="Proteomes" id="UP000469440">
    <property type="component" value="Unassembled WGS sequence"/>
</dbReference>
<evidence type="ECO:0000256" key="10">
    <source>
        <dbReference type="ARBA" id="ARBA00038429"/>
    </source>
</evidence>
<feature type="domain" description="Beta-mannosidase Ig-fold" evidence="14">
    <location>
        <begin position="757"/>
        <end position="839"/>
    </location>
</feature>
<evidence type="ECO:0000313" key="18">
    <source>
        <dbReference type="Proteomes" id="UP000469440"/>
    </source>
</evidence>
<keyword evidence="9 17" id="KW-0326">Glycosidase</keyword>
<keyword evidence="7 17" id="KW-0378">Hydrolase</keyword>
<evidence type="ECO:0000256" key="7">
    <source>
        <dbReference type="ARBA" id="ARBA00022801"/>
    </source>
</evidence>
<dbReference type="InterPro" id="IPR041625">
    <property type="entry name" value="Beta-mannosidase_Ig"/>
</dbReference>
<dbReference type="SUPFAM" id="SSF49785">
    <property type="entry name" value="Galactose-binding domain-like"/>
    <property type="match status" value="1"/>
</dbReference>
<evidence type="ECO:0000256" key="8">
    <source>
        <dbReference type="ARBA" id="ARBA00023180"/>
    </source>
</evidence>
<dbReference type="Gene3D" id="2.60.40.10">
    <property type="entry name" value="Immunoglobulins"/>
    <property type="match status" value="2"/>
</dbReference>
<comment type="subunit">
    <text evidence="4">Homodimer.</text>
</comment>
<evidence type="ECO:0000256" key="12">
    <source>
        <dbReference type="ARBA" id="ARBA00041614"/>
    </source>
</evidence>
<dbReference type="InterPro" id="IPR013783">
    <property type="entry name" value="Ig-like_fold"/>
</dbReference>
<protein>
    <recommendedName>
        <fullName evidence="11">Beta-mannosidase B</fullName>
        <ecNumber evidence="5">3.2.1.25</ecNumber>
    </recommendedName>
    <alternativeName>
        <fullName evidence="12">Mannanase B</fullName>
    </alternativeName>
</protein>
<dbReference type="GO" id="GO:0004567">
    <property type="term" value="F:beta-mannosidase activity"/>
    <property type="evidence" value="ECO:0007669"/>
    <property type="project" value="UniProtKB-EC"/>
</dbReference>
<dbReference type="Pfam" id="PF17786">
    <property type="entry name" value="Mannosidase_ig"/>
    <property type="match status" value="1"/>
</dbReference>
<dbReference type="InterPro" id="IPR036156">
    <property type="entry name" value="Beta-gal/glucu_dom_sf"/>
</dbReference>
<evidence type="ECO:0000256" key="11">
    <source>
        <dbReference type="ARBA" id="ARBA00041069"/>
    </source>
</evidence>
<evidence type="ECO:0000256" key="2">
    <source>
        <dbReference type="ARBA" id="ARBA00004613"/>
    </source>
</evidence>
<keyword evidence="8" id="KW-0325">Glycoprotein</keyword>
<dbReference type="PANTHER" id="PTHR43730:SF1">
    <property type="entry name" value="BETA-MANNOSIDASE"/>
    <property type="match status" value="1"/>
</dbReference>
<dbReference type="PANTHER" id="PTHR43730">
    <property type="entry name" value="BETA-MANNOSIDASE"/>
    <property type="match status" value="1"/>
</dbReference>
<dbReference type="InterPro" id="IPR050887">
    <property type="entry name" value="Beta-mannosidase_GH2"/>
</dbReference>
<evidence type="ECO:0000259" key="16">
    <source>
        <dbReference type="Pfam" id="PF22666"/>
    </source>
</evidence>
<comment type="subcellular location">
    <subcellularLocation>
        <location evidence="2">Secreted</location>
    </subcellularLocation>
</comment>
<dbReference type="Pfam" id="PF22666">
    <property type="entry name" value="Glyco_hydro_2_N2"/>
    <property type="match status" value="1"/>
</dbReference>
<dbReference type="InterPro" id="IPR054593">
    <property type="entry name" value="Beta-mannosidase-like_N2"/>
</dbReference>
<evidence type="ECO:0000256" key="9">
    <source>
        <dbReference type="ARBA" id="ARBA00023295"/>
    </source>
</evidence>
<dbReference type="EMBL" id="VWXL01000106">
    <property type="protein sequence ID" value="MVB12940.1"/>
    <property type="molecule type" value="Genomic_DNA"/>
</dbReference>
<dbReference type="Gene3D" id="2.60.120.260">
    <property type="entry name" value="Galactose-binding domain-like"/>
    <property type="match status" value="1"/>
</dbReference>
<proteinExistence type="inferred from homology"/>
<dbReference type="AlphaFoldDB" id="A0A6N8I5S5"/>
<name>A0A6N8I5S5_9FIRM</name>
<dbReference type="GO" id="GO:0006516">
    <property type="term" value="P:glycoprotein catabolic process"/>
    <property type="evidence" value="ECO:0007669"/>
    <property type="project" value="TreeGrafter"/>
</dbReference>
<dbReference type="InterPro" id="IPR006102">
    <property type="entry name" value="Ig-like_GH2"/>
</dbReference>
<evidence type="ECO:0000256" key="6">
    <source>
        <dbReference type="ARBA" id="ARBA00022525"/>
    </source>
</evidence>
<evidence type="ECO:0000256" key="1">
    <source>
        <dbReference type="ARBA" id="ARBA00000829"/>
    </source>
</evidence>
<dbReference type="GO" id="GO:0005975">
    <property type="term" value="P:carbohydrate metabolic process"/>
    <property type="evidence" value="ECO:0007669"/>
    <property type="project" value="InterPro"/>
</dbReference>
<dbReference type="SUPFAM" id="SSF51445">
    <property type="entry name" value="(Trans)glycosidases"/>
    <property type="match status" value="1"/>
</dbReference>
<comment type="similarity">
    <text evidence="10">Belongs to the glycosyl hydrolase 2 family. Beta-mannosidase B subfamily.</text>
</comment>
<evidence type="ECO:0000256" key="3">
    <source>
        <dbReference type="ARBA" id="ARBA00004740"/>
    </source>
</evidence>
<dbReference type="RefSeq" id="WP_207708902.1">
    <property type="nucleotide sequence ID" value="NZ_VWXL01000106.1"/>
</dbReference>
<evidence type="ECO:0000259" key="14">
    <source>
        <dbReference type="Pfam" id="PF17753"/>
    </source>
</evidence>
<dbReference type="InterPro" id="IPR041447">
    <property type="entry name" value="Mannosidase_ig"/>
</dbReference>
<accession>A0A6N8I5S5</accession>
<comment type="caution">
    <text evidence="17">The sequence shown here is derived from an EMBL/GenBank/DDBJ whole genome shotgun (WGS) entry which is preliminary data.</text>
</comment>
<evidence type="ECO:0000256" key="5">
    <source>
        <dbReference type="ARBA" id="ARBA00012754"/>
    </source>
</evidence>
<dbReference type="SUPFAM" id="SSF49303">
    <property type="entry name" value="beta-Galactosidase/glucuronidase domain"/>
    <property type="match status" value="2"/>
</dbReference>
<reference evidence="17 18" key="1">
    <citation type="submission" date="2019-09" db="EMBL/GenBank/DDBJ databases">
        <title>Genome sequence of Clostridium sp. EA1.</title>
        <authorList>
            <person name="Poehlein A."/>
            <person name="Bengelsdorf F.R."/>
            <person name="Daniel R."/>
        </authorList>
    </citation>
    <scope>NUCLEOTIDE SEQUENCE [LARGE SCALE GENOMIC DNA]</scope>
    <source>
        <strain evidence="17 18">EA1</strain>
    </source>
</reference>
<comment type="pathway">
    <text evidence="3">Glycan metabolism; N-glycan degradation.</text>
</comment>
<dbReference type="FunFam" id="3.20.20.80:FF:000050">
    <property type="entry name" value="Beta-mannosidase B"/>
    <property type="match status" value="1"/>
</dbReference>
<keyword evidence="6" id="KW-0964">Secreted</keyword>
<dbReference type="GO" id="GO:0005576">
    <property type="term" value="C:extracellular region"/>
    <property type="evidence" value="ECO:0007669"/>
    <property type="project" value="UniProtKB-SubCell"/>
</dbReference>
<dbReference type="EC" id="3.2.1.25" evidence="5"/>
<dbReference type="InterPro" id="IPR008979">
    <property type="entry name" value="Galactose-bd-like_sf"/>
</dbReference>
<dbReference type="Gene3D" id="3.20.20.80">
    <property type="entry name" value="Glycosidases"/>
    <property type="match status" value="1"/>
</dbReference>
<evidence type="ECO:0000256" key="4">
    <source>
        <dbReference type="ARBA" id="ARBA00011738"/>
    </source>
</evidence>
<feature type="domain" description="Mannosidase Ig/CBM-like" evidence="15">
    <location>
        <begin position="664"/>
        <end position="753"/>
    </location>
</feature>
<comment type="catalytic activity">
    <reaction evidence="1">
        <text>Hydrolysis of terminal, non-reducing beta-D-mannose residues in beta-D-mannosides.</text>
        <dbReference type="EC" id="3.2.1.25"/>
    </reaction>
</comment>
<gene>
    <name evidence="17" type="primary">lacZ</name>
    <name evidence="17" type="ORF">CAFE_36920</name>
</gene>
<dbReference type="Pfam" id="PF00703">
    <property type="entry name" value="Glyco_hydro_2"/>
    <property type="match status" value="1"/>
</dbReference>
<dbReference type="InterPro" id="IPR017853">
    <property type="entry name" value="GH"/>
</dbReference>
<evidence type="ECO:0000259" key="13">
    <source>
        <dbReference type="Pfam" id="PF00703"/>
    </source>
</evidence>
<evidence type="ECO:0000259" key="15">
    <source>
        <dbReference type="Pfam" id="PF17786"/>
    </source>
</evidence>
<sequence length="843" mass="98082">MVLMLFVSRIQNKEIGDGNMVLDLNGSWMMRRVGQPEWRHARVPGSVCSDLLDAGLIKDPFYGTNESDTLNIFDGDFEYRRSFLVDEELLRHDRVQLRCEGLDTLCTLSVNDCLLANTDNMHRTYEFDCKKMLRPGENIIDVIFHSPTRFVAEKQREQPLRNSEEAYSGGISHLRKAHYMFGWDWGPMIPDMGIWRNIMLIGRDRAYIGDYSVSQVHQSSSVVLNISVSLEKWAGDDFQVKAVLTSPEGSILTKRTVSLDERNSITLSVKEPRLWWPNGYGEQPLYSVSLFLYEGERKLDEKEFRLGLRMLKLVRERDRWGTSFAFEINGVRIFAMGADYIPEDNLLSRRNRARTEKLIRSCVRANFNMIRVWGGGIYPDDYFYELCDRYGLLVWQDFMFACGVYDFDEQFRDSVRHELEDNIKRIRGHASLALWCGNNEMEWMWVQNWKNETSLKRYQMEYQEQFEKSLPEFVSRLDPDTPYWPSSPSSGGDFHAPNDENRGDMHDWDVWHGKKPFTDYRSVVPRFMSEFGLQSFPSLKTVRTFAPPEEWNIFSRVMESHQKSGTGNEKILYYISQYFRHPGNFDSLLYLSQLIQAEGIRYGVEHWRRCRGRCMGVIYWQLNDCWPVASWSGIDGCGRWKALHYTVKRCFAPVLASACEEGARVSLHVSNESKTSVTGCLEWKLMTPDSKMLESGEMPVCAEPLSSKQCASLDFSRQFTTEEKRYDVYLEYLFSVGGKRVSGGTVLFCKAKHFHFHNPGIKMDITEKEDRFFIRLRADAFAKFVELDLKHCDAVFSDNYFDLSAHTDRIIALKKTELDVPLNPARLAEDLSVRSVYDTYEKF</sequence>
<evidence type="ECO:0000313" key="17">
    <source>
        <dbReference type="EMBL" id="MVB12940.1"/>
    </source>
</evidence>